<comment type="caution">
    <text evidence="2">The sequence shown here is derived from an EMBL/GenBank/DDBJ whole genome shotgun (WGS) entry which is preliminary data.</text>
</comment>
<accession>A0ABP0QZE5</accession>
<proteinExistence type="predicted"/>
<feature type="compositionally biased region" description="Basic residues" evidence="1">
    <location>
        <begin position="1"/>
        <end position="13"/>
    </location>
</feature>
<name>A0ABP0QZE5_9DINO</name>
<sequence>MAHKKQGGHKKRRLELERPDDLPELPPAGQLTSGLAILLLRKWSLGELSAPTLKEIAKAAVEAGVTSHDDIKKEAPVPLILHGDGAPHREIDSLQVLSMRSMLAETSIAESQLLLFACPKACLGKEAMADIMKTLAWSFTAMTKGKFPAKDPWGKELDKSKQAMAGKPILQNHPKKRCMDHSVEGHYLELYPHQLWKVPGHPKAIYLDTLHTLDLGVASYIIGSILWSILEDHLPDRNRDVRMAALNDKIVHYYNVLGIPASQRCGQLKISNIGQGSNTYPVLKHIKGRRVRYLVPVVKRLADEYSGGQDGKQRALLMQRLCQIYDLLEIPNFHMGKIQGEDFQESVEKLLLHYGWLAKDAFKKGLLRYSMVQKTHKLAHLPDMAKDVSPRCCQCYGAESFMGLMVGIAKRSVAGAAPHTAAATIVMKYRLSMHLLLRGYLVLD</sequence>
<gene>
    <name evidence="2" type="ORF">SCF082_LOCUS43959</name>
</gene>
<keyword evidence="3" id="KW-1185">Reference proteome</keyword>
<evidence type="ECO:0000256" key="1">
    <source>
        <dbReference type="SAM" id="MobiDB-lite"/>
    </source>
</evidence>
<organism evidence="2 3">
    <name type="scientific">Durusdinium trenchii</name>
    <dbReference type="NCBI Taxonomy" id="1381693"/>
    <lineage>
        <taxon>Eukaryota</taxon>
        <taxon>Sar</taxon>
        <taxon>Alveolata</taxon>
        <taxon>Dinophyceae</taxon>
        <taxon>Suessiales</taxon>
        <taxon>Symbiodiniaceae</taxon>
        <taxon>Durusdinium</taxon>
    </lineage>
</organism>
<feature type="region of interest" description="Disordered" evidence="1">
    <location>
        <begin position="1"/>
        <end position="27"/>
    </location>
</feature>
<evidence type="ECO:0000313" key="3">
    <source>
        <dbReference type="Proteomes" id="UP001642464"/>
    </source>
</evidence>
<dbReference type="EMBL" id="CAXAMM010040466">
    <property type="protein sequence ID" value="CAK9093433.1"/>
    <property type="molecule type" value="Genomic_DNA"/>
</dbReference>
<reference evidence="2 3" key="1">
    <citation type="submission" date="2024-02" db="EMBL/GenBank/DDBJ databases">
        <authorList>
            <person name="Chen Y."/>
            <person name="Shah S."/>
            <person name="Dougan E. K."/>
            <person name="Thang M."/>
            <person name="Chan C."/>
        </authorList>
    </citation>
    <scope>NUCLEOTIDE SEQUENCE [LARGE SCALE GENOMIC DNA]</scope>
</reference>
<protein>
    <submittedName>
        <fullName evidence="2">Uncharacterized protein</fullName>
    </submittedName>
</protein>
<evidence type="ECO:0000313" key="2">
    <source>
        <dbReference type="EMBL" id="CAK9093433.1"/>
    </source>
</evidence>
<dbReference type="Proteomes" id="UP001642464">
    <property type="component" value="Unassembled WGS sequence"/>
</dbReference>